<dbReference type="PANTHER" id="PTHR35335">
    <property type="entry name" value="UPF0716 PROTEIN FXSA"/>
    <property type="match status" value="1"/>
</dbReference>
<proteinExistence type="predicted"/>
<dbReference type="InterPro" id="IPR007313">
    <property type="entry name" value="FxsA"/>
</dbReference>
<organism evidence="2 3">
    <name type="scientific">Nonomuraea spiralis</name>
    <dbReference type="NCBI Taxonomy" id="46182"/>
    <lineage>
        <taxon>Bacteria</taxon>
        <taxon>Bacillati</taxon>
        <taxon>Actinomycetota</taxon>
        <taxon>Actinomycetes</taxon>
        <taxon>Streptosporangiales</taxon>
        <taxon>Streptosporangiaceae</taxon>
        <taxon>Nonomuraea</taxon>
    </lineage>
</organism>
<dbReference type="Proteomes" id="UP001589647">
    <property type="component" value="Unassembled WGS sequence"/>
</dbReference>
<keyword evidence="1" id="KW-0812">Transmembrane</keyword>
<reference evidence="2 3" key="1">
    <citation type="submission" date="2024-09" db="EMBL/GenBank/DDBJ databases">
        <authorList>
            <person name="Sun Q."/>
            <person name="Mori K."/>
        </authorList>
    </citation>
    <scope>NUCLEOTIDE SEQUENCE [LARGE SCALE GENOMIC DNA]</scope>
    <source>
        <strain evidence="2 3">CCM 3426</strain>
    </source>
</reference>
<keyword evidence="1" id="KW-0472">Membrane</keyword>
<dbReference type="Pfam" id="PF04186">
    <property type="entry name" value="FxsA"/>
    <property type="match status" value="1"/>
</dbReference>
<gene>
    <name evidence="2" type="ORF">ACFFV7_02120</name>
</gene>
<evidence type="ECO:0000313" key="2">
    <source>
        <dbReference type="EMBL" id="MFB9199976.1"/>
    </source>
</evidence>
<feature type="transmembrane region" description="Helical" evidence="1">
    <location>
        <begin position="29"/>
        <end position="47"/>
    </location>
</feature>
<evidence type="ECO:0000313" key="3">
    <source>
        <dbReference type="Proteomes" id="UP001589647"/>
    </source>
</evidence>
<evidence type="ECO:0000256" key="1">
    <source>
        <dbReference type="SAM" id="Phobius"/>
    </source>
</evidence>
<comment type="caution">
    <text evidence="2">The sequence shown here is derived from an EMBL/GenBank/DDBJ whole genome shotgun (WGS) entry which is preliminary data.</text>
</comment>
<sequence>MRLLLLLAFLAVPVLEVWLMIQVGSLIGGWPTAGLLVAGSLLGAWLVRREGRRVWRSLQAALSEGRVPDRALADGGLAMAGGVLLMVPGFFTDVVGLFFVLPFTRPLMRRLASGFFDRRVRRMAAASPYADVFPPTPGGGQAAYDDRGVHGGKVVQGKVVHGEVIRDERDD</sequence>
<protein>
    <submittedName>
        <fullName evidence="2">FxsA family protein</fullName>
    </submittedName>
</protein>
<accession>A0ABV5I625</accession>
<dbReference type="NCBIfam" id="NF008528">
    <property type="entry name" value="PRK11463.1-2"/>
    <property type="match status" value="1"/>
</dbReference>
<name>A0ABV5I625_9ACTN</name>
<dbReference type="RefSeq" id="WP_189645606.1">
    <property type="nucleotide sequence ID" value="NZ_BMRC01000001.1"/>
</dbReference>
<dbReference type="PANTHER" id="PTHR35335:SF1">
    <property type="entry name" value="UPF0716 PROTEIN FXSA"/>
    <property type="match status" value="1"/>
</dbReference>
<keyword evidence="1" id="KW-1133">Transmembrane helix</keyword>
<keyword evidence="3" id="KW-1185">Reference proteome</keyword>
<feature type="transmembrane region" description="Helical" evidence="1">
    <location>
        <begin position="76"/>
        <end position="101"/>
    </location>
</feature>
<dbReference type="EMBL" id="JBHMEI010000001">
    <property type="protein sequence ID" value="MFB9199976.1"/>
    <property type="molecule type" value="Genomic_DNA"/>
</dbReference>